<sequence>MLITINNDLHYDLLLLRCARCIAISTGCAHNQFPFPCSNGYWNAAPIVHAIGAFYLAVTPRHLRQTTALRASHGFSHKKSDRPI</sequence>
<dbReference type="AlphaFoldDB" id="A0A2G4U1S4"/>
<gene>
    <name evidence="1" type="ORF">CS533_12225</name>
</gene>
<comment type="caution">
    <text evidence="1">The sequence shown here is derived from an EMBL/GenBank/DDBJ whole genome shotgun (WGS) entry which is preliminary data.</text>
</comment>
<protein>
    <submittedName>
        <fullName evidence="1">Uncharacterized protein</fullName>
    </submittedName>
</protein>
<dbReference type="Proteomes" id="UP000229378">
    <property type="component" value="Unassembled WGS sequence"/>
</dbReference>
<evidence type="ECO:0000313" key="1">
    <source>
        <dbReference type="EMBL" id="PHZ27180.1"/>
    </source>
</evidence>
<evidence type="ECO:0000313" key="2">
    <source>
        <dbReference type="Proteomes" id="UP000229378"/>
    </source>
</evidence>
<reference evidence="1 2" key="1">
    <citation type="submission" date="2017-10" db="EMBL/GenBank/DDBJ databases">
        <authorList>
            <person name="Banno H."/>
            <person name="Chua N.-H."/>
        </authorList>
    </citation>
    <scope>NUCLEOTIDE SEQUENCE [LARGE SCALE GENOMIC DNA]</scope>
    <source>
        <strain evidence="1 2">SCPM-O-B-7607</strain>
    </source>
</reference>
<accession>A0A2G4U1S4</accession>
<name>A0A2G4U1S4_YERBE</name>
<organism evidence="1 2">
    <name type="scientific">Yersinia bercovieri</name>
    <dbReference type="NCBI Taxonomy" id="634"/>
    <lineage>
        <taxon>Bacteria</taxon>
        <taxon>Pseudomonadati</taxon>
        <taxon>Pseudomonadota</taxon>
        <taxon>Gammaproteobacteria</taxon>
        <taxon>Enterobacterales</taxon>
        <taxon>Yersiniaceae</taxon>
        <taxon>Yersinia</taxon>
    </lineage>
</organism>
<dbReference type="EMBL" id="PEHN01000011">
    <property type="protein sequence ID" value="PHZ27180.1"/>
    <property type="molecule type" value="Genomic_DNA"/>
</dbReference>
<proteinExistence type="predicted"/>